<protein>
    <submittedName>
        <fullName evidence="1">Uncharacterized protein</fullName>
    </submittedName>
</protein>
<dbReference type="RefSeq" id="YP_009883995.1">
    <property type="nucleotide sequence ID" value="NC_049465.1"/>
</dbReference>
<dbReference type="EMBL" id="MN096362">
    <property type="protein sequence ID" value="QDK01899.1"/>
    <property type="molecule type" value="Genomic_DNA"/>
</dbReference>
<proteinExistence type="predicted"/>
<name>A0A514TYX3_9CAUD</name>
<evidence type="ECO:0000313" key="2">
    <source>
        <dbReference type="Proteomes" id="UP000318687"/>
    </source>
</evidence>
<dbReference type="KEGG" id="vg:55813334"/>
<dbReference type="GeneID" id="55813334"/>
<dbReference type="Proteomes" id="UP000318687">
    <property type="component" value="Segment"/>
</dbReference>
<accession>A0A514TYX3</accession>
<keyword evidence="2" id="KW-1185">Reference proteome</keyword>
<organism evidence="1 2">
    <name type="scientific">Arthrobacter phage Vibaki</name>
    <dbReference type="NCBI Taxonomy" id="2593333"/>
    <lineage>
        <taxon>Viruses</taxon>
        <taxon>Duplodnaviria</taxon>
        <taxon>Heunggongvirae</taxon>
        <taxon>Uroviricota</taxon>
        <taxon>Caudoviricetes</taxon>
        <taxon>Berryhillviridae</taxon>
        <taxon>Vibakivirus</taxon>
        <taxon>Vibakivirus vibaki</taxon>
    </lineage>
</organism>
<evidence type="ECO:0000313" key="1">
    <source>
        <dbReference type="EMBL" id="QDK01899.1"/>
    </source>
</evidence>
<reference evidence="1 2" key="1">
    <citation type="submission" date="2019-06" db="EMBL/GenBank/DDBJ databases">
        <authorList>
            <person name="Alexander J."/>
            <person name="Ertsgaard D.J."/>
            <person name="Fields K.L."/>
            <person name="Fields S.B."/>
            <person name="Humphreys H."/>
            <person name="Kinneman J.E."/>
            <person name="Nelson N.D."/>
            <person name="Olakunle E.K."/>
            <person name="Reimer A.C."/>
            <person name="Robertson C."/>
            <person name="Ross G.V."/>
            <person name="Bonilla J.A."/>
            <person name="Klyczek K."/>
            <person name="Garlena R.A."/>
            <person name="Russell D.A."/>
            <person name="Pope W.H."/>
            <person name="Jacobs-Sera D."/>
            <person name="Hatfull G.F."/>
        </authorList>
    </citation>
    <scope>NUCLEOTIDE SEQUENCE [LARGE SCALE GENOMIC DNA]</scope>
</reference>
<sequence length="192" mass="20411">MTTSYGIEAPDDTADGDLMIAPANAAEIGYEIPAPADTKNGDSLLDDLLGMADEEISNIVFFPVTSRKGGFVLGFDAVIGEPAMKRYRKAAQGARKRVEDAETTVGNAMAMIETNIGIYKVVDGDRKQIMDTDGEPLLLNSEAFLNTYGPRQNAHAAVRKFLGDAETNTIGGAVLKAAGWGEDLEPLDPTDA</sequence>
<gene>
    <name evidence="1" type="primary">18</name>
    <name evidence="1" type="ORF">SEA_VIBAKI_18</name>
</gene>